<keyword evidence="2" id="KW-1185">Reference proteome</keyword>
<reference evidence="1 2" key="1">
    <citation type="submission" date="2019-09" db="EMBL/GenBank/DDBJ databases">
        <title>A chromosome-level genome assembly of the Chinese tupelo Nyssa sinensis.</title>
        <authorList>
            <person name="Yang X."/>
            <person name="Kang M."/>
            <person name="Yang Y."/>
            <person name="Xiong H."/>
            <person name="Wang M."/>
            <person name="Zhang Z."/>
            <person name="Wang Z."/>
            <person name="Wu H."/>
            <person name="Ma T."/>
            <person name="Liu J."/>
            <person name="Xi Z."/>
        </authorList>
    </citation>
    <scope>NUCLEOTIDE SEQUENCE [LARGE SCALE GENOMIC DNA]</scope>
    <source>
        <strain evidence="1">J267</strain>
        <tissue evidence="1">Leaf</tissue>
    </source>
</reference>
<dbReference type="EMBL" id="CM018041">
    <property type="protein sequence ID" value="KAA8534283.1"/>
    <property type="molecule type" value="Genomic_DNA"/>
</dbReference>
<organism evidence="1 2">
    <name type="scientific">Nyssa sinensis</name>
    <dbReference type="NCBI Taxonomy" id="561372"/>
    <lineage>
        <taxon>Eukaryota</taxon>
        <taxon>Viridiplantae</taxon>
        <taxon>Streptophyta</taxon>
        <taxon>Embryophyta</taxon>
        <taxon>Tracheophyta</taxon>
        <taxon>Spermatophyta</taxon>
        <taxon>Magnoliopsida</taxon>
        <taxon>eudicotyledons</taxon>
        <taxon>Gunneridae</taxon>
        <taxon>Pentapetalae</taxon>
        <taxon>asterids</taxon>
        <taxon>Cornales</taxon>
        <taxon>Nyssaceae</taxon>
        <taxon>Nyssa</taxon>
    </lineage>
</organism>
<dbReference type="OrthoDB" id="1845088at2759"/>
<evidence type="ECO:0000313" key="2">
    <source>
        <dbReference type="Proteomes" id="UP000325577"/>
    </source>
</evidence>
<dbReference type="Proteomes" id="UP000325577">
    <property type="component" value="Linkage Group LG18"/>
</dbReference>
<protein>
    <submittedName>
        <fullName evidence="1">Uncharacterized protein</fullName>
    </submittedName>
</protein>
<proteinExistence type="predicted"/>
<evidence type="ECO:0000313" key="1">
    <source>
        <dbReference type="EMBL" id="KAA8534283.1"/>
    </source>
</evidence>
<sequence>MDYTYQGRHPPTQLAAMVAQTNAITIAEDPWFADSGANQHVTTNHEQLTLAQPYTGHDHVAVGNGQGQPHEEDTVGKTKYWTFSHQFAVISSQ</sequence>
<gene>
    <name evidence="1" type="ORF">F0562_031800</name>
</gene>
<name>A0A5J5ATI7_9ASTE</name>
<dbReference type="AlphaFoldDB" id="A0A5J5ATI7"/>
<accession>A0A5J5ATI7</accession>